<evidence type="ECO:0000256" key="2">
    <source>
        <dbReference type="SAM" id="Phobius"/>
    </source>
</evidence>
<dbReference type="EMBL" id="KN832974">
    <property type="protein sequence ID" value="KIM89824.1"/>
    <property type="molecule type" value="Genomic_DNA"/>
</dbReference>
<keyword evidence="2" id="KW-0472">Membrane</keyword>
<evidence type="ECO:0000313" key="4">
    <source>
        <dbReference type="Proteomes" id="UP000054166"/>
    </source>
</evidence>
<dbReference type="AlphaFoldDB" id="A0A0C3GDP6"/>
<feature type="transmembrane region" description="Helical" evidence="2">
    <location>
        <begin position="110"/>
        <end position="131"/>
    </location>
</feature>
<dbReference type="InParanoid" id="A0A0C3GDP6"/>
<name>A0A0C3GDP6_PILCF</name>
<proteinExistence type="predicted"/>
<reference evidence="4" key="2">
    <citation type="submission" date="2015-01" db="EMBL/GenBank/DDBJ databases">
        <title>Evolutionary Origins and Diversification of the Mycorrhizal Mutualists.</title>
        <authorList>
            <consortium name="DOE Joint Genome Institute"/>
            <consortium name="Mycorrhizal Genomics Consortium"/>
            <person name="Kohler A."/>
            <person name="Kuo A."/>
            <person name="Nagy L.G."/>
            <person name="Floudas D."/>
            <person name="Copeland A."/>
            <person name="Barry K.W."/>
            <person name="Cichocki N."/>
            <person name="Veneault-Fourrey C."/>
            <person name="LaButti K."/>
            <person name="Lindquist E.A."/>
            <person name="Lipzen A."/>
            <person name="Lundell T."/>
            <person name="Morin E."/>
            <person name="Murat C."/>
            <person name="Riley R."/>
            <person name="Ohm R."/>
            <person name="Sun H."/>
            <person name="Tunlid A."/>
            <person name="Henrissat B."/>
            <person name="Grigoriev I.V."/>
            <person name="Hibbett D.S."/>
            <person name="Martin F."/>
        </authorList>
    </citation>
    <scope>NUCLEOTIDE SEQUENCE [LARGE SCALE GENOMIC DNA]</scope>
    <source>
        <strain evidence="4">F 1598</strain>
    </source>
</reference>
<feature type="region of interest" description="Disordered" evidence="1">
    <location>
        <begin position="1"/>
        <end position="84"/>
    </location>
</feature>
<keyword evidence="2" id="KW-0812">Transmembrane</keyword>
<feature type="compositionally biased region" description="Polar residues" evidence="1">
    <location>
        <begin position="27"/>
        <end position="36"/>
    </location>
</feature>
<keyword evidence="2" id="KW-1133">Transmembrane helix</keyword>
<dbReference type="HOGENOM" id="CLU_1917834_0_0_1"/>
<evidence type="ECO:0000313" key="3">
    <source>
        <dbReference type="EMBL" id="KIM89824.1"/>
    </source>
</evidence>
<evidence type="ECO:0000256" key="1">
    <source>
        <dbReference type="SAM" id="MobiDB-lite"/>
    </source>
</evidence>
<sequence length="132" mass="14594">MRRLSFDQGHFGVASNHRPPNERTHVKNMSSSNHYYDQNLLGAAPEATKAQRQEGYNVDLLNQSRSLQSKPTVLTPRSTDVETAVQHPDEKYVTAGASHTPFFQSTKGRIGILIAVIVIIGAVVGGFKWHVI</sequence>
<dbReference type="Proteomes" id="UP000054166">
    <property type="component" value="Unassembled WGS sequence"/>
</dbReference>
<dbReference type="OrthoDB" id="3268868at2759"/>
<keyword evidence="4" id="KW-1185">Reference proteome</keyword>
<feature type="compositionally biased region" description="Polar residues" evidence="1">
    <location>
        <begin position="60"/>
        <end position="78"/>
    </location>
</feature>
<organism evidence="3 4">
    <name type="scientific">Piloderma croceum (strain F 1598)</name>
    <dbReference type="NCBI Taxonomy" id="765440"/>
    <lineage>
        <taxon>Eukaryota</taxon>
        <taxon>Fungi</taxon>
        <taxon>Dikarya</taxon>
        <taxon>Basidiomycota</taxon>
        <taxon>Agaricomycotina</taxon>
        <taxon>Agaricomycetes</taxon>
        <taxon>Agaricomycetidae</taxon>
        <taxon>Atheliales</taxon>
        <taxon>Atheliaceae</taxon>
        <taxon>Piloderma</taxon>
    </lineage>
</organism>
<gene>
    <name evidence="3" type="ORF">PILCRDRAFT_198236</name>
</gene>
<accession>A0A0C3GDP6</accession>
<protein>
    <submittedName>
        <fullName evidence="3">Uncharacterized protein</fullName>
    </submittedName>
</protein>
<reference evidence="3 4" key="1">
    <citation type="submission" date="2014-04" db="EMBL/GenBank/DDBJ databases">
        <authorList>
            <consortium name="DOE Joint Genome Institute"/>
            <person name="Kuo A."/>
            <person name="Tarkka M."/>
            <person name="Buscot F."/>
            <person name="Kohler A."/>
            <person name="Nagy L.G."/>
            <person name="Floudas D."/>
            <person name="Copeland A."/>
            <person name="Barry K.W."/>
            <person name="Cichocki N."/>
            <person name="Veneault-Fourrey C."/>
            <person name="LaButti K."/>
            <person name="Lindquist E.A."/>
            <person name="Lipzen A."/>
            <person name="Lundell T."/>
            <person name="Morin E."/>
            <person name="Murat C."/>
            <person name="Sun H."/>
            <person name="Tunlid A."/>
            <person name="Henrissat B."/>
            <person name="Grigoriev I.V."/>
            <person name="Hibbett D.S."/>
            <person name="Martin F."/>
            <person name="Nordberg H.P."/>
            <person name="Cantor M.N."/>
            <person name="Hua S.X."/>
        </authorList>
    </citation>
    <scope>NUCLEOTIDE SEQUENCE [LARGE SCALE GENOMIC DNA]</scope>
    <source>
        <strain evidence="3 4">F 1598</strain>
    </source>
</reference>